<proteinExistence type="predicted"/>
<organism evidence="4 5">
    <name type="scientific">Stentor coeruleus</name>
    <dbReference type="NCBI Taxonomy" id="5963"/>
    <lineage>
        <taxon>Eukaryota</taxon>
        <taxon>Sar</taxon>
        <taxon>Alveolata</taxon>
        <taxon>Ciliophora</taxon>
        <taxon>Postciliodesmatophora</taxon>
        <taxon>Heterotrichea</taxon>
        <taxon>Heterotrichida</taxon>
        <taxon>Stentoridae</taxon>
        <taxon>Stentor</taxon>
    </lineage>
</organism>
<gene>
    <name evidence="4" type="ORF">SteCoe_31154</name>
</gene>
<dbReference type="PANTHER" id="PTHR46228:SF2">
    <property type="entry name" value="KELCH REPEAT PROTEIN (AFU_ORTHOLOGUE AFUA_4G14350)"/>
    <property type="match status" value="1"/>
</dbReference>
<evidence type="ECO:0000256" key="1">
    <source>
        <dbReference type="ARBA" id="ARBA00022441"/>
    </source>
</evidence>
<feature type="signal peptide" evidence="3">
    <location>
        <begin position="1"/>
        <end position="16"/>
    </location>
</feature>
<dbReference type="OrthoDB" id="45365at2759"/>
<reference evidence="4 5" key="1">
    <citation type="submission" date="2016-11" db="EMBL/GenBank/DDBJ databases">
        <title>The macronuclear genome of Stentor coeruleus: a giant cell with tiny introns.</title>
        <authorList>
            <person name="Slabodnick M."/>
            <person name="Ruby J.G."/>
            <person name="Reiff S.B."/>
            <person name="Swart E.C."/>
            <person name="Gosai S."/>
            <person name="Prabakaran S."/>
            <person name="Witkowska E."/>
            <person name="Larue G.E."/>
            <person name="Fisher S."/>
            <person name="Freeman R.M."/>
            <person name="Gunawardena J."/>
            <person name="Chu W."/>
            <person name="Stover N.A."/>
            <person name="Gregory B.D."/>
            <person name="Nowacki M."/>
            <person name="Derisi J."/>
            <person name="Roy S.W."/>
            <person name="Marshall W.F."/>
            <person name="Sood P."/>
        </authorList>
    </citation>
    <scope>NUCLEOTIDE SEQUENCE [LARGE SCALE GENOMIC DNA]</scope>
    <source>
        <strain evidence="4">WM001</strain>
    </source>
</reference>
<dbReference type="Proteomes" id="UP000187209">
    <property type="component" value="Unassembled WGS sequence"/>
</dbReference>
<comment type="caution">
    <text evidence="4">The sequence shown here is derived from an EMBL/GenBank/DDBJ whole genome shotgun (WGS) entry which is preliminary data.</text>
</comment>
<keyword evidence="3" id="KW-0732">Signal</keyword>
<protein>
    <submittedName>
        <fullName evidence="4">Uncharacterized protein</fullName>
    </submittedName>
</protein>
<sequence length="192" mass="22374">MSLSFAMLLSIVCVNTENILFSYDVAEHGISPEPRSNPAMAVDSLGNFLYLFGGRSKCCFLDDLWTFDLSKLVWSLIYAQSNCPEPRSNSQSFFRSKTQEFCIYSGNSDEFSFSDLWCFSTHMHSWNKINHFEKKISLIAKTRYLEYNEKEYLIVLPFGESIAYIFNLLLYDWKIIFLNTPKITLENAMMEF</sequence>
<dbReference type="SUPFAM" id="SSF117281">
    <property type="entry name" value="Kelch motif"/>
    <property type="match status" value="1"/>
</dbReference>
<keyword evidence="1" id="KW-0880">Kelch repeat</keyword>
<dbReference type="EMBL" id="MPUH01001054">
    <property type="protein sequence ID" value="OMJ70784.1"/>
    <property type="molecule type" value="Genomic_DNA"/>
</dbReference>
<keyword evidence="5" id="KW-1185">Reference proteome</keyword>
<evidence type="ECO:0000256" key="3">
    <source>
        <dbReference type="SAM" id="SignalP"/>
    </source>
</evidence>
<keyword evidence="2" id="KW-0677">Repeat</keyword>
<dbReference type="AlphaFoldDB" id="A0A1R2B1X5"/>
<dbReference type="InterPro" id="IPR015915">
    <property type="entry name" value="Kelch-typ_b-propeller"/>
</dbReference>
<dbReference type="Gene3D" id="2.120.10.80">
    <property type="entry name" value="Kelch-type beta propeller"/>
    <property type="match status" value="1"/>
</dbReference>
<dbReference type="PANTHER" id="PTHR46228">
    <property type="entry name" value="KELCH DOMAIN-CONTAINING PROTEIN"/>
    <property type="match status" value="1"/>
</dbReference>
<name>A0A1R2B1X5_9CILI</name>
<evidence type="ECO:0000313" key="5">
    <source>
        <dbReference type="Proteomes" id="UP000187209"/>
    </source>
</evidence>
<dbReference type="Pfam" id="PF24681">
    <property type="entry name" value="Kelch_KLHDC2_KLHL20_DRC7"/>
    <property type="match status" value="1"/>
</dbReference>
<evidence type="ECO:0000256" key="2">
    <source>
        <dbReference type="ARBA" id="ARBA00022737"/>
    </source>
</evidence>
<accession>A0A1R2B1X5</accession>
<evidence type="ECO:0000313" key="4">
    <source>
        <dbReference type="EMBL" id="OMJ70784.1"/>
    </source>
</evidence>
<feature type="chain" id="PRO_5012164280" evidence="3">
    <location>
        <begin position="17"/>
        <end position="192"/>
    </location>
</feature>